<evidence type="ECO:0000313" key="12">
    <source>
        <dbReference type="EMBL" id="MBK1633809.1"/>
    </source>
</evidence>
<feature type="domain" description="PAS" evidence="10">
    <location>
        <begin position="54"/>
        <end position="107"/>
    </location>
</feature>
<dbReference type="Pfam" id="PF00072">
    <property type="entry name" value="Response_reg"/>
    <property type="match status" value="1"/>
</dbReference>
<dbReference type="Gene3D" id="3.30.565.10">
    <property type="entry name" value="Histidine kinase-like ATPase, C-terminal domain"/>
    <property type="match status" value="1"/>
</dbReference>
<dbReference type="SMART" id="SM00387">
    <property type="entry name" value="HATPase_c"/>
    <property type="match status" value="1"/>
</dbReference>
<dbReference type="Pfam" id="PF02518">
    <property type="entry name" value="HATPase_c"/>
    <property type="match status" value="1"/>
</dbReference>
<keyword evidence="4" id="KW-0808">Transferase</keyword>
<dbReference type="InterPro" id="IPR036097">
    <property type="entry name" value="HisK_dim/P_sf"/>
</dbReference>
<evidence type="ECO:0000256" key="7">
    <source>
        <dbReference type="SAM" id="MobiDB-lite"/>
    </source>
</evidence>
<dbReference type="InterPro" id="IPR035965">
    <property type="entry name" value="PAS-like_dom_sf"/>
</dbReference>
<proteinExistence type="predicted"/>
<feature type="compositionally biased region" description="Basic and acidic residues" evidence="7">
    <location>
        <begin position="189"/>
        <end position="198"/>
    </location>
</feature>
<dbReference type="CDD" id="cd00082">
    <property type="entry name" value="HisKA"/>
    <property type="match status" value="1"/>
</dbReference>
<dbReference type="Proteomes" id="UP000748752">
    <property type="component" value="Unassembled WGS sequence"/>
</dbReference>
<evidence type="ECO:0000259" key="10">
    <source>
        <dbReference type="PROSITE" id="PS50112"/>
    </source>
</evidence>
<dbReference type="PANTHER" id="PTHR43047:SF72">
    <property type="entry name" value="OSMOSENSING HISTIDINE PROTEIN KINASE SLN1"/>
    <property type="match status" value="1"/>
</dbReference>
<dbReference type="CDD" id="cd17580">
    <property type="entry name" value="REC_2_DhkD-like"/>
    <property type="match status" value="1"/>
</dbReference>
<dbReference type="EMBL" id="NRRV01000122">
    <property type="protein sequence ID" value="MBK1633809.1"/>
    <property type="molecule type" value="Genomic_DNA"/>
</dbReference>
<dbReference type="SMART" id="SM00388">
    <property type="entry name" value="HisKA"/>
    <property type="match status" value="1"/>
</dbReference>
<dbReference type="CDD" id="cd00130">
    <property type="entry name" value="PAS"/>
    <property type="match status" value="2"/>
</dbReference>
<dbReference type="InterPro" id="IPR003594">
    <property type="entry name" value="HATPase_dom"/>
</dbReference>
<dbReference type="PRINTS" id="PR00344">
    <property type="entry name" value="BCTRLSENSOR"/>
</dbReference>
<evidence type="ECO:0000256" key="4">
    <source>
        <dbReference type="ARBA" id="ARBA00022679"/>
    </source>
</evidence>
<feature type="domain" description="Histidine kinase" evidence="8">
    <location>
        <begin position="337"/>
        <end position="555"/>
    </location>
</feature>
<dbReference type="InterPro" id="IPR000014">
    <property type="entry name" value="PAS"/>
</dbReference>
<dbReference type="SMART" id="SM00448">
    <property type="entry name" value="REC"/>
    <property type="match status" value="1"/>
</dbReference>
<evidence type="ECO:0000313" key="13">
    <source>
        <dbReference type="Proteomes" id="UP000748752"/>
    </source>
</evidence>
<dbReference type="SMART" id="SM00086">
    <property type="entry name" value="PAC"/>
    <property type="match status" value="2"/>
</dbReference>
<evidence type="ECO:0000256" key="2">
    <source>
        <dbReference type="ARBA" id="ARBA00012438"/>
    </source>
</evidence>
<comment type="catalytic activity">
    <reaction evidence="1">
        <text>ATP + protein L-histidine = ADP + protein N-phospho-L-histidine.</text>
        <dbReference type="EC" id="2.7.13.3"/>
    </reaction>
</comment>
<dbReference type="SUPFAM" id="SSF55874">
    <property type="entry name" value="ATPase domain of HSP90 chaperone/DNA topoisomerase II/histidine kinase"/>
    <property type="match status" value="1"/>
</dbReference>
<organism evidence="12 13">
    <name type="scientific">Thiohalocapsa halophila</name>
    <dbReference type="NCBI Taxonomy" id="69359"/>
    <lineage>
        <taxon>Bacteria</taxon>
        <taxon>Pseudomonadati</taxon>
        <taxon>Pseudomonadota</taxon>
        <taxon>Gammaproteobacteria</taxon>
        <taxon>Chromatiales</taxon>
        <taxon>Chromatiaceae</taxon>
        <taxon>Thiohalocapsa</taxon>
    </lineage>
</organism>
<evidence type="ECO:0000259" key="8">
    <source>
        <dbReference type="PROSITE" id="PS50109"/>
    </source>
</evidence>
<keyword evidence="3 6" id="KW-0597">Phosphoprotein</keyword>
<dbReference type="InterPro" id="IPR005467">
    <property type="entry name" value="His_kinase_dom"/>
</dbReference>
<dbReference type="InterPro" id="IPR001610">
    <property type="entry name" value="PAC"/>
</dbReference>
<evidence type="ECO:0000259" key="11">
    <source>
        <dbReference type="PROSITE" id="PS50113"/>
    </source>
</evidence>
<accession>A0ABS1CPS7</accession>
<feature type="domain" description="Response regulatory" evidence="9">
    <location>
        <begin position="588"/>
        <end position="704"/>
    </location>
</feature>
<evidence type="ECO:0000259" key="9">
    <source>
        <dbReference type="PROSITE" id="PS50110"/>
    </source>
</evidence>
<evidence type="ECO:0000256" key="6">
    <source>
        <dbReference type="PROSITE-ProRule" id="PRU00169"/>
    </source>
</evidence>
<dbReference type="Gene3D" id="1.10.287.130">
    <property type="match status" value="1"/>
</dbReference>
<dbReference type="SMART" id="SM00091">
    <property type="entry name" value="PAS"/>
    <property type="match status" value="2"/>
</dbReference>
<feature type="domain" description="PAS" evidence="10">
    <location>
        <begin position="201"/>
        <end position="271"/>
    </location>
</feature>
<dbReference type="PROSITE" id="PS50110">
    <property type="entry name" value="RESPONSE_REGULATORY"/>
    <property type="match status" value="1"/>
</dbReference>
<dbReference type="PROSITE" id="PS50112">
    <property type="entry name" value="PAS"/>
    <property type="match status" value="2"/>
</dbReference>
<comment type="caution">
    <text evidence="12">The sequence shown here is derived from an EMBL/GenBank/DDBJ whole genome shotgun (WGS) entry which is preliminary data.</text>
</comment>
<feature type="region of interest" description="Disordered" evidence="7">
    <location>
        <begin position="161"/>
        <end position="203"/>
    </location>
</feature>
<feature type="domain" description="PAC" evidence="11">
    <location>
        <begin position="274"/>
        <end position="326"/>
    </location>
</feature>
<evidence type="ECO:0000256" key="3">
    <source>
        <dbReference type="ARBA" id="ARBA00022553"/>
    </source>
</evidence>
<name>A0ABS1CPS7_9GAMM</name>
<dbReference type="PROSITE" id="PS50109">
    <property type="entry name" value="HIS_KIN"/>
    <property type="match status" value="1"/>
</dbReference>
<dbReference type="SUPFAM" id="SSF52172">
    <property type="entry name" value="CheY-like"/>
    <property type="match status" value="1"/>
</dbReference>
<dbReference type="NCBIfam" id="TIGR00229">
    <property type="entry name" value="sensory_box"/>
    <property type="match status" value="2"/>
</dbReference>
<dbReference type="Pfam" id="PF00512">
    <property type="entry name" value="HisKA"/>
    <property type="match status" value="1"/>
</dbReference>
<evidence type="ECO:0000256" key="5">
    <source>
        <dbReference type="ARBA" id="ARBA00022777"/>
    </source>
</evidence>
<protein>
    <recommendedName>
        <fullName evidence="2">histidine kinase</fullName>
        <ecNumber evidence="2">2.7.13.3</ecNumber>
    </recommendedName>
</protein>
<dbReference type="InterPro" id="IPR036890">
    <property type="entry name" value="HATPase_C_sf"/>
</dbReference>
<gene>
    <name evidence="12" type="ORF">CKO31_24350</name>
</gene>
<dbReference type="InterPro" id="IPR011006">
    <property type="entry name" value="CheY-like_superfamily"/>
</dbReference>
<reference evidence="12 13" key="1">
    <citation type="journal article" date="2020" name="Microorganisms">
        <title>Osmotic Adaptation and Compatible Solute Biosynthesis of Phototrophic Bacteria as Revealed from Genome Analyses.</title>
        <authorList>
            <person name="Imhoff J.F."/>
            <person name="Rahn T."/>
            <person name="Kunzel S."/>
            <person name="Keller A."/>
            <person name="Neulinger S.C."/>
        </authorList>
    </citation>
    <scope>NUCLEOTIDE SEQUENCE [LARGE SCALE GENOMIC DNA]</scope>
    <source>
        <strain evidence="12 13">DSM 6210</strain>
    </source>
</reference>
<keyword evidence="5" id="KW-0418">Kinase</keyword>
<dbReference type="SUPFAM" id="SSF47384">
    <property type="entry name" value="Homodimeric domain of signal transducing histidine kinase"/>
    <property type="match status" value="1"/>
</dbReference>
<dbReference type="Gene3D" id="3.30.450.20">
    <property type="entry name" value="PAS domain"/>
    <property type="match status" value="2"/>
</dbReference>
<dbReference type="Pfam" id="PF08447">
    <property type="entry name" value="PAS_3"/>
    <property type="match status" value="2"/>
</dbReference>
<dbReference type="Gene3D" id="3.40.50.2300">
    <property type="match status" value="1"/>
</dbReference>
<dbReference type="SUPFAM" id="SSF55785">
    <property type="entry name" value="PYP-like sensor domain (PAS domain)"/>
    <property type="match status" value="2"/>
</dbReference>
<evidence type="ECO:0000256" key="1">
    <source>
        <dbReference type="ARBA" id="ARBA00000085"/>
    </source>
</evidence>
<dbReference type="InterPro" id="IPR013655">
    <property type="entry name" value="PAS_fold_3"/>
</dbReference>
<dbReference type="InterPro" id="IPR000700">
    <property type="entry name" value="PAS-assoc_C"/>
</dbReference>
<dbReference type="PROSITE" id="PS50113">
    <property type="entry name" value="PAC"/>
    <property type="match status" value="1"/>
</dbReference>
<dbReference type="InterPro" id="IPR001789">
    <property type="entry name" value="Sig_transdc_resp-reg_receiver"/>
</dbReference>
<dbReference type="PANTHER" id="PTHR43047">
    <property type="entry name" value="TWO-COMPONENT HISTIDINE PROTEIN KINASE"/>
    <property type="match status" value="1"/>
</dbReference>
<dbReference type="EC" id="2.7.13.3" evidence="2"/>
<dbReference type="InterPro" id="IPR004358">
    <property type="entry name" value="Sig_transdc_His_kin-like_C"/>
</dbReference>
<keyword evidence="13" id="KW-1185">Reference proteome</keyword>
<dbReference type="InterPro" id="IPR003661">
    <property type="entry name" value="HisK_dim/P_dom"/>
</dbReference>
<feature type="modified residue" description="4-aspartylphosphate" evidence="6">
    <location>
        <position position="637"/>
    </location>
</feature>
<sequence length="705" mass="76357">MAKRPLLAYLKTVYRSTEKADFQGWSARPGAADACGLSAASDPAVCVAYRCQNDAQRSLLAIDDDVVRLSGYRADELLAGPIGWTSLIHADDRAQVRRTLQDAAAAERAFAVTYRLVRRDGGTQPVREQGQGVRDAAGRLLGYSGFIAGADAAAPEYRRVAQQGSRALPDTLPSAKATEESGDQSTDAAEPRRGEPTPHAHRQRLQRLADAMPQLVWTARPDGTVYYYNDRVTEYAGIHQTADGSWRWQPVLHEDDRERTVEAYRQALASGDTYECEHRVRMADGQLRWHLTRAVPMRDAAGNIVEWFGTATDIHDIKLAQQALESADRRKNRFVATMAHELRNPLAPIRHAIDLLMQPDELPPTAATARDIIDRQSRHLARLVDDLLDMSRITSDRLRLQCEPVLLSTLVDQAQEALAEQIAGREQSITVELPAQPVRLNADTARLVQVFVNLLDNASKFSPEGAHISLEAERVGDEVVVRVSDSGIGIDAADLPRLFEMFAQVGEDAGADSGGLGIGLALTRRLVELHGGTIAATSDGAGEGSTLTVRLPALAEEKTSAEPAAAAPWAQGSGAAVGTAADADGKRRILIADDNDDVVQSLAMLLELRGYDVDIAHDGLQALAAVERERPDTVILDIGMPGLDGHAACRRIRQLPGGERLRIIALTGWGEARDRRNSAEAGFDAHLVKPIESAVLLGLLADTGN</sequence>